<dbReference type="Proteomes" id="UP001386955">
    <property type="component" value="Unassembled WGS sequence"/>
</dbReference>
<keyword evidence="14" id="KW-1185">Reference proteome</keyword>
<evidence type="ECO:0000256" key="10">
    <source>
        <dbReference type="ARBA" id="ARBA00023140"/>
    </source>
</evidence>
<dbReference type="GO" id="GO:0005743">
    <property type="term" value="C:mitochondrial inner membrane"/>
    <property type="evidence" value="ECO:0007669"/>
    <property type="project" value="UniProtKB-SubCell"/>
</dbReference>
<dbReference type="SUPFAM" id="SSF51905">
    <property type="entry name" value="FAD/NAD(P)-binding domain"/>
    <property type="match status" value="1"/>
</dbReference>
<dbReference type="PANTHER" id="PTHR43706">
    <property type="entry name" value="NADH DEHYDROGENASE"/>
    <property type="match status" value="1"/>
</dbReference>
<keyword evidence="10" id="KW-0576">Peroxisome</keyword>
<evidence type="ECO:0000256" key="8">
    <source>
        <dbReference type="ARBA" id="ARBA00023027"/>
    </source>
</evidence>
<keyword evidence="5" id="KW-0472">Membrane</keyword>
<dbReference type="PANTHER" id="PTHR43706:SF3">
    <property type="entry name" value="EXTERNAL ALTERNATIVE NAD(P)H-UBIQUINONE OXIDOREDUCTASE B1, MITOCHONDRIAL"/>
    <property type="match status" value="1"/>
</dbReference>
<dbReference type="InterPro" id="IPR045024">
    <property type="entry name" value="NDH-2"/>
</dbReference>
<evidence type="ECO:0000256" key="9">
    <source>
        <dbReference type="ARBA" id="ARBA00023128"/>
    </source>
</evidence>
<feature type="domain" description="FAD/NAD(P)-binding" evidence="12">
    <location>
        <begin position="104"/>
        <end position="266"/>
    </location>
</feature>
<evidence type="ECO:0000313" key="13">
    <source>
        <dbReference type="EMBL" id="KAK7401982.1"/>
    </source>
</evidence>
<dbReference type="AlphaFoldDB" id="A0AAN9SPU8"/>
<sequence>MKIASFFSKSFHDFSSCYKLVFFSTLSGRGWAATSFLKDLDAFLYDVQVVSLRNYFAFTPLLPSVTCRIVEARIIVEPEVDDAQKIRQSVIDCFEKAMLPSLSEEEQRKNMHFIIVGRGPTGVEFAAELHDYVKDYLVNLYPSIKDIVKITLIQSGYHILNTFDERISSFAEQKFGRDGIKVQIGCRVVNVNDKEIKIKVKSTGELCSVPHGLVVWFTGIATRPVVRDFMEQIGQGKRNILTTDEWLQVKGCESVYAIGDCSSINQHKIMVSLIQLIWPS</sequence>
<evidence type="ECO:0000256" key="7">
    <source>
        <dbReference type="ARBA" id="ARBA00023002"/>
    </source>
</evidence>
<dbReference type="Gene3D" id="3.50.50.100">
    <property type="match status" value="2"/>
</dbReference>
<comment type="catalytic activity">
    <reaction evidence="11">
        <text>a ubiquinone + NADH + H(+) = a ubiquinol + NAD(+)</text>
        <dbReference type="Rhea" id="RHEA:23152"/>
        <dbReference type="Rhea" id="RHEA-COMP:9565"/>
        <dbReference type="Rhea" id="RHEA-COMP:9566"/>
        <dbReference type="ChEBI" id="CHEBI:15378"/>
        <dbReference type="ChEBI" id="CHEBI:16389"/>
        <dbReference type="ChEBI" id="CHEBI:17976"/>
        <dbReference type="ChEBI" id="CHEBI:57540"/>
        <dbReference type="ChEBI" id="CHEBI:57945"/>
    </reaction>
</comment>
<dbReference type="GO" id="GO:0005777">
    <property type="term" value="C:peroxisome"/>
    <property type="evidence" value="ECO:0007669"/>
    <property type="project" value="UniProtKB-SubCell"/>
</dbReference>
<evidence type="ECO:0000256" key="4">
    <source>
        <dbReference type="ARBA" id="ARBA00022630"/>
    </source>
</evidence>
<evidence type="ECO:0000256" key="2">
    <source>
        <dbReference type="ARBA" id="ARBA00004637"/>
    </source>
</evidence>
<name>A0AAN9SPU8_PSOTE</name>
<dbReference type="InterPro" id="IPR036188">
    <property type="entry name" value="FAD/NAD-bd_sf"/>
</dbReference>
<proteinExistence type="inferred from homology"/>
<keyword evidence="8" id="KW-0520">NAD</keyword>
<evidence type="ECO:0000256" key="3">
    <source>
        <dbReference type="ARBA" id="ARBA00005272"/>
    </source>
</evidence>
<keyword evidence="6" id="KW-0274">FAD</keyword>
<dbReference type="Pfam" id="PF07992">
    <property type="entry name" value="Pyr_redox_2"/>
    <property type="match status" value="1"/>
</dbReference>
<accession>A0AAN9SPU8</accession>
<evidence type="ECO:0000256" key="1">
    <source>
        <dbReference type="ARBA" id="ARBA00004275"/>
    </source>
</evidence>
<comment type="caution">
    <text evidence="13">The sequence shown here is derived from an EMBL/GenBank/DDBJ whole genome shotgun (WGS) entry which is preliminary data.</text>
</comment>
<reference evidence="13 14" key="1">
    <citation type="submission" date="2024-01" db="EMBL/GenBank/DDBJ databases">
        <title>The genomes of 5 underutilized Papilionoideae crops provide insights into root nodulation and disease resistanc.</title>
        <authorList>
            <person name="Jiang F."/>
        </authorList>
    </citation>
    <scope>NUCLEOTIDE SEQUENCE [LARGE SCALE GENOMIC DNA]</scope>
    <source>
        <strain evidence="13">DUOXIRENSHENG_FW03</strain>
        <tissue evidence="13">Leaves</tissue>
    </source>
</reference>
<evidence type="ECO:0000313" key="14">
    <source>
        <dbReference type="Proteomes" id="UP001386955"/>
    </source>
</evidence>
<evidence type="ECO:0000256" key="6">
    <source>
        <dbReference type="ARBA" id="ARBA00022827"/>
    </source>
</evidence>
<keyword evidence="9" id="KW-0496">Mitochondrion</keyword>
<protein>
    <recommendedName>
        <fullName evidence="12">FAD/NAD(P)-binding domain-containing protein</fullName>
    </recommendedName>
</protein>
<dbReference type="EMBL" id="JAYMYS010000003">
    <property type="protein sequence ID" value="KAK7401982.1"/>
    <property type="molecule type" value="Genomic_DNA"/>
</dbReference>
<organism evidence="13 14">
    <name type="scientific">Psophocarpus tetragonolobus</name>
    <name type="common">Winged bean</name>
    <name type="synonym">Dolichos tetragonolobus</name>
    <dbReference type="NCBI Taxonomy" id="3891"/>
    <lineage>
        <taxon>Eukaryota</taxon>
        <taxon>Viridiplantae</taxon>
        <taxon>Streptophyta</taxon>
        <taxon>Embryophyta</taxon>
        <taxon>Tracheophyta</taxon>
        <taxon>Spermatophyta</taxon>
        <taxon>Magnoliopsida</taxon>
        <taxon>eudicotyledons</taxon>
        <taxon>Gunneridae</taxon>
        <taxon>Pentapetalae</taxon>
        <taxon>rosids</taxon>
        <taxon>fabids</taxon>
        <taxon>Fabales</taxon>
        <taxon>Fabaceae</taxon>
        <taxon>Papilionoideae</taxon>
        <taxon>50 kb inversion clade</taxon>
        <taxon>NPAAA clade</taxon>
        <taxon>indigoferoid/millettioid clade</taxon>
        <taxon>Phaseoleae</taxon>
        <taxon>Psophocarpus</taxon>
    </lineage>
</organism>
<dbReference type="InterPro" id="IPR023753">
    <property type="entry name" value="FAD/NAD-binding_dom"/>
</dbReference>
<evidence type="ECO:0000256" key="11">
    <source>
        <dbReference type="ARBA" id="ARBA00049010"/>
    </source>
</evidence>
<comment type="similarity">
    <text evidence="3">Belongs to the NADH dehydrogenase family.</text>
</comment>
<evidence type="ECO:0000259" key="12">
    <source>
        <dbReference type="Pfam" id="PF07992"/>
    </source>
</evidence>
<keyword evidence="7" id="KW-0560">Oxidoreductase</keyword>
<dbReference type="GO" id="GO:0003954">
    <property type="term" value="F:NADH dehydrogenase activity"/>
    <property type="evidence" value="ECO:0007669"/>
    <property type="project" value="InterPro"/>
</dbReference>
<gene>
    <name evidence="13" type="ORF">VNO78_13898</name>
</gene>
<comment type="subcellular location">
    <subcellularLocation>
        <location evidence="2">Mitochondrion inner membrane</location>
        <topology evidence="2">Peripheral membrane protein</topology>
    </subcellularLocation>
    <subcellularLocation>
        <location evidence="1">Peroxisome</location>
    </subcellularLocation>
</comment>
<evidence type="ECO:0000256" key="5">
    <source>
        <dbReference type="ARBA" id="ARBA00022792"/>
    </source>
</evidence>
<keyword evidence="4" id="KW-0285">Flavoprotein</keyword>
<keyword evidence="5" id="KW-0999">Mitochondrion inner membrane</keyword>